<sequence length="417" mass="46682">MLNDEKGLSLVEILAGIVLLGIITTLTTIILTNSFDRKETAGKQISLTQETNEMISSLRNEYFREENINNYKNNQKVCFNKGNLDIDLEKTNKSILEGPYPNGEFEQLEDNICLTNFDYSEPVEFTLYTYNDKKELHVSSLLPRRIQIGSESNTLAGCAIKLNKPTVYDTLPCTAKGDTIWTGKRTSCKETVIQGNLLSKGALDESSLDDKTLYVSKNACFANSIQPRNAKIEIKRNAEFTNQVEFEIGSTLTVRHNAKFSNQQTQFYDDSTFKIYGDVIFEKGLQTQASVLKNLYIKGDATFSGPFQLKNFTQLQIDGFVTFNEIVELQNQSALNIKKHTLFNKETDINKSSVLIDSSLDSLSGKFHLSNGSILKANGDARLKTSSLQISDDSIFCARSIDTGKYQGKVNISNKCN</sequence>
<feature type="transmembrane region" description="Helical" evidence="3">
    <location>
        <begin position="13"/>
        <end position="35"/>
    </location>
</feature>
<evidence type="ECO:0000313" key="4">
    <source>
        <dbReference type="EMBL" id="WLV24126.1"/>
    </source>
</evidence>
<comment type="subcellular location">
    <subcellularLocation>
        <location evidence="1">Cell surface</location>
    </subcellularLocation>
</comment>
<keyword evidence="2" id="KW-0178">Competence</keyword>
<keyword evidence="3" id="KW-0472">Membrane</keyword>
<evidence type="ECO:0000256" key="2">
    <source>
        <dbReference type="ARBA" id="ARBA00023287"/>
    </source>
</evidence>
<reference evidence="4" key="1">
    <citation type="submission" date="2023-06" db="EMBL/GenBank/DDBJ databases">
        <title>A Treasure from Seagulls: Isolation and Description of Aciduricobacillus qingdaonensis gen. nov., sp. nov., a Rare Obligately Uric Acid-utilizing Member in the Family Bacillaceae.</title>
        <authorList>
            <person name="Liu W."/>
            <person name="Wang B."/>
        </authorList>
    </citation>
    <scope>NUCLEOTIDE SEQUENCE</scope>
    <source>
        <strain evidence="4">44XB</strain>
    </source>
</reference>
<evidence type="ECO:0000256" key="3">
    <source>
        <dbReference type="SAM" id="Phobius"/>
    </source>
</evidence>
<dbReference type="Proteomes" id="UP001180087">
    <property type="component" value="Chromosome"/>
</dbReference>
<gene>
    <name evidence="4" type="ORF">QR721_10820</name>
</gene>
<name>A0ABY9KTH3_9BACI</name>
<accession>A0ABY9KTH3</accession>
<dbReference type="RefSeq" id="WP_348026840.1">
    <property type="nucleotide sequence ID" value="NZ_CP129113.1"/>
</dbReference>
<keyword evidence="5" id="KW-1185">Reference proteome</keyword>
<keyword evidence="3" id="KW-0812">Transmembrane</keyword>
<keyword evidence="3" id="KW-1133">Transmembrane helix</keyword>
<dbReference type="InterPro" id="IPR012902">
    <property type="entry name" value="N_methyl_site"/>
</dbReference>
<evidence type="ECO:0000256" key="1">
    <source>
        <dbReference type="ARBA" id="ARBA00004241"/>
    </source>
</evidence>
<proteinExistence type="predicted"/>
<protein>
    <recommendedName>
        <fullName evidence="6">Prepilin-type N-terminal cleavage/methylation domain-containing protein</fullName>
    </recommendedName>
</protein>
<dbReference type="EMBL" id="CP129113">
    <property type="protein sequence ID" value="WLV24126.1"/>
    <property type="molecule type" value="Genomic_DNA"/>
</dbReference>
<dbReference type="PROSITE" id="PS00409">
    <property type="entry name" value="PROKAR_NTER_METHYL"/>
    <property type="match status" value="1"/>
</dbReference>
<organism evidence="4 5">
    <name type="scientific">Aciduricibacillus chroicocephali</name>
    <dbReference type="NCBI Taxonomy" id="3054939"/>
    <lineage>
        <taxon>Bacteria</taxon>
        <taxon>Bacillati</taxon>
        <taxon>Bacillota</taxon>
        <taxon>Bacilli</taxon>
        <taxon>Bacillales</taxon>
        <taxon>Bacillaceae</taxon>
        <taxon>Aciduricibacillus</taxon>
    </lineage>
</organism>
<evidence type="ECO:0008006" key="6">
    <source>
        <dbReference type="Google" id="ProtNLM"/>
    </source>
</evidence>
<evidence type="ECO:0000313" key="5">
    <source>
        <dbReference type="Proteomes" id="UP001180087"/>
    </source>
</evidence>